<feature type="non-terminal residue" evidence="1">
    <location>
        <position position="1"/>
    </location>
</feature>
<accession>A0A0K2UNA0</accession>
<evidence type="ECO:0000313" key="1">
    <source>
        <dbReference type="EMBL" id="CDW39216.1"/>
    </source>
</evidence>
<protein>
    <submittedName>
        <fullName evidence="1">Uncharacterized protein</fullName>
    </submittedName>
</protein>
<reference evidence="1" key="1">
    <citation type="submission" date="2014-05" db="EMBL/GenBank/DDBJ databases">
        <authorList>
            <person name="Chronopoulou M."/>
        </authorList>
    </citation>
    <scope>NUCLEOTIDE SEQUENCE</scope>
    <source>
        <tissue evidence="1">Whole organism</tissue>
    </source>
</reference>
<name>A0A0K2UNA0_LEPSM</name>
<organism evidence="1">
    <name type="scientific">Lepeophtheirus salmonis</name>
    <name type="common">Salmon louse</name>
    <name type="synonym">Caligus salmonis</name>
    <dbReference type="NCBI Taxonomy" id="72036"/>
    <lineage>
        <taxon>Eukaryota</taxon>
        <taxon>Metazoa</taxon>
        <taxon>Ecdysozoa</taxon>
        <taxon>Arthropoda</taxon>
        <taxon>Crustacea</taxon>
        <taxon>Multicrustacea</taxon>
        <taxon>Hexanauplia</taxon>
        <taxon>Copepoda</taxon>
        <taxon>Siphonostomatoida</taxon>
        <taxon>Caligidae</taxon>
        <taxon>Lepeophtheirus</taxon>
    </lineage>
</organism>
<dbReference type="AlphaFoldDB" id="A0A0K2UNA0"/>
<proteinExistence type="predicted"/>
<dbReference type="EMBL" id="HACA01021855">
    <property type="protein sequence ID" value="CDW39216.1"/>
    <property type="molecule type" value="Transcribed_RNA"/>
</dbReference>
<sequence length="79" mass="9214">ILTSFYLFLEINLHKVVEGVKICTRSGPNRFVPKRNICFKLLLALNACIDWSSFFLKGTFNRLTQSGFKPRKDHRLQNI</sequence>